<dbReference type="STRING" id="387005.A0A183HX50"/>
<name>A0A183HX50_9BILA</name>
<dbReference type="PANTHER" id="PTHR21586">
    <property type="entry name" value="TIPA"/>
    <property type="match status" value="1"/>
</dbReference>
<evidence type="ECO:0000313" key="2">
    <source>
        <dbReference type="EMBL" id="VDO81509.1"/>
    </source>
</evidence>
<gene>
    <name evidence="2" type="ORF">OFLC_LOCUS12055</name>
</gene>
<protein>
    <submittedName>
        <fullName evidence="2 4">Uncharacterized protein</fullName>
    </submittedName>
</protein>
<dbReference type="AlphaFoldDB" id="A0A183HX50"/>
<dbReference type="EMBL" id="UZAJ01018215">
    <property type="protein sequence ID" value="VDO81509.1"/>
    <property type="molecule type" value="Genomic_DNA"/>
</dbReference>
<keyword evidence="3" id="KW-1185">Reference proteome</keyword>
<feature type="compositionally biased region" description="Polar residues" evidence="1">
    <location>
        <begin position="16"/>
        <end position="29"/>
    </location>
</feature>
<feature type="region of interest" description="Disordered" evidence="1">
    <location>
        <begin position="1"/>
        <end position="31"/>
    </location>
</feature>
<organism evidence="4">
    <name type="scientific">Onchocerca flexuosa</name>
    <dbReference type="NCBI Taxonomy" id="387005"/>
    <lineage>
        <taxon>Eukaryota</taxon>
        <taxon>Metazoa</taxon>
        <taxon>Ecdysozoa</taxon>
        <taxon>Nematoda</taxon>
        <taxon>Chromadorea</taxon>
        <taxon>Rhabditida</taxon>
        <taxon>Spirurina</taxon>
        <taxon>Spiruromorpha</taxon>
        <taxon>Filarioidea</taxon>
        <taxon>Onchocercidae</taxon>
        <taxon>Onchocerca</taxon>
    </lineage>
</organism>
<accession>A0A183HX50</accession>
<dbReference type="PANTHER" id="PTHR21586:SF0">
    <property type="entry name" value="PP2C-LIKE DOMAIN-CONTAINING PROTEIN CG9801"/>
    <property type="match status" value="1"/>
</dbReference>
<proteinExistence type="predicted"/>
<sequence>MGDIISNGILPPVSRLKSSPTRRSQSPNSGGVVVSASKLCQNLIQFAQQLSMAKRRTLEDPELYQIEKHLTKSEQRNHRKMVRCKLSEMPGKLDHATVVAFKVGIWPNDDGMYFEKNYSKFHGN</sequence>
<dbReference type="WBParaSite" id="OFLC_0001206201-mRNA-1">
    <property type="protein sequence ID" value="OFLC_0001206201-mRNA-1"/>
    <property type="gene ID" value="OFLC_0001206201"/>
</dbReference>
<reference evidence="4" key="1">
    <citation type="submission" date="2016-06" db="UniProtKB">
        <authorList>
            <consortium name="WormBaseParasite"/>
        </authorList>
    </citation>
    <scope>IDENTIFICATION</scope>
</reference>
<evidence type="ECO:0000313" key="3">
    <source>
        <dbReference type="Proteomes" id="UP000267606"/>
    </source>
</evidence>
<evidence type="ECO:0000313" key="4">
    <source>
        <dbReference type="WBParaSite" id="OFLC_0001206201-mRNA-1"/>
    </source>
</evidence>
<reference evidence="2 3" key="2">
    <citation type="submission" date="2018-11" db="EMBL/GenBank/DDBJ databases">
        <authorList>
            <consortium name="Pathogen Informatics"/>
        </authorList>
    </citation>
    <scope>NUCLEOTIDE SEQUENCE [LARGE SCALE GENOMIC DNA]</scope>
</reference>
<evidence type="ECO:0000256" key="1">
    <source>
        <dbReference type="SAM" id="MobiDB-lite"/>
    </source>
</evidence>
<dbReference type="Proteomes" id="UP000267606">
    <property type="component" value="Unassembled WGS sequence"/>
</dbReference>
<dbReference type="InterPro" id="IPR053287">
    <property type="entry name" value="PP2C-like_domain"/>
</dbReference>